<gene>
    <name evidence="4" type="ORF">I8U20_03125</name>
</gene>
<dbReference type="RefSeq" id="WP_181730745.1">
    <property type="nucleotide sequence ID" value="NZ_JACEIR010000001.1"/>
</dbReference>
<keyword evidence="4" id="KW-0547">Nucleotide-binding</keyword>
<evidence type="ECO:0000256" key="1">
    <source>
        <dbReference type="SAM" id="MobiDB-lite"/>
    </source>
</evidence>
<sequence length="163" mass="18628">MHACPCGFFGYEEDRSCTCTPHQVQRYRSKISGPLLDRIDIHIEVPKVDFQTLSEGERGESSASIRKRVNQARKRQQERFRGSETKTNSTMSTADIRKYCKLDPASLRLMKQAFETLGLSARAHDRILKVARTIADLAGEENIGPAHIAEAIQYRSLDRKFWE</sequence>
<comment type="caution">
    <text evidence="4">The sequence shown here is derived from an EMBL/GenBank/DDBJ whole genome shotgun (WGS) entry which is preliminary data.</text>
</comment>
<evidence type="ECO:0000259" key="2">
    <source>
        <dbReference type="Pfam" id="PF01078"/>
    </source>
</evidence>
<keyword evidence="5" id="KW-1185">Reference proteome</keyword>
<feature type="region of interest" description="Disordered" evidence="1">
    <location>
        <begin position="54"/>
        <end position="88"/>
    </location>
</feature>
<feature type="domain" description="Mg chelatase-related protein C-terminal" evidence="3">
    <location>
        <begin position="59"/>
        <end position="155"/>
    </location>
</feature>
<dbReference type="InterPro" id="IPR000523">
    <property type="entry name" value="Mg_chelatse_chII-like_cat_dom"/>
</dbReference>
<organism evidence="4 5">
    <name type="scientific">Thermoactinomyces intermedius</name>
    <dbReference type="NCBI Taxonomy" id="2024"/>
    <lineage>
        <taxon>Bacteria</taxon>
        <taxon>Bacillati</taxon>
        <taxon>Bacillota</taxon>
        <taxon>Bacilli</taxon>
        <taxon>Bacillales</taxon>
        <taxon>Thermoactinomycetaceae</taxon>
        <taxon>Thermoactinomyces</taxon>
    </lineage>
</organism>
<evidence type="ECO:0000259" key="3">
    <source>
        <dbReference type="Pfam" id="PF13335"/>
    </source>
</evidence>
<dbReference type="GO" id="GO:0005524">
    <property type="term" value="F:ATP binding"/>
    <property type="evidence" value="ECO:0007669"/>
    <property type="project" value="UniProtKB-KW"/>
</dbReference>
<dbReference type="InterPro" id="IPR027417">
    <property type="entry name" value="P-loop_NTPase"/>
</dbReference>
<reference evidence="4 5" key="1">
    <citation type="submission" date="2020-12" db="EMBL/GenBank/DDBJ databases">
        <title>WGS of Thermoactinomyces spp.</title>
        <authorList>
            <person name="Cheng K."/>
        </authorList>
    </citation>
    <scope>NUCLEOTIDE SEQUENCE [LARGE SCALE GENOMIC DNA]</scope>
    <source>
        <strain evidence="5">CICC 10671\DSM 43846</strain>
    </source>
</reference>
<accession>A0A8I1DF09</accession>
<evidence type="ECO:0000313" key="5">
    <source>
        <dbReference type="Proteomes" id="UP000633619"/>
    </source>
</evidence>
<feature type="compositionally biased region" description="Basic and acidic residues" evidence="1">
    <location>
        <begin position="75"/>
        <end position="84"/>
    </location>
</feature>
<dbReference type="Gene3D" id="3.40.50.300">
    <property type="entry name" value="P-loop containing nucleotide triphosphate hydrolases"/>
    <property type="match status" value="1"/>
</dbReference>
<dbReference type="PANTHER" id="PTHR32039:SF7">
    <property type="entry name" value="COMPETENCE PROTEIN COMM"/>
    <property type="match status" value="1"/>
</dbReference>
<protein>
    <submittedName>
        <fullName evidence="4">ATP-binding protein</fullName>
    </submittedName>
</protein>
<feature type="compositionally biased region" description="Basic residues" evidence="1">
    <location>
        <begin position="65"/>
        <end position="74"/>
    </location>
</feature>
<dbReference type="EMBL" id="JAECVW010000001">
    <property type="protein sequence ID" value="MBH8594316.1"/>
    <property type="molecule type" value="Genomic_DNA"/>
</dbReference>
<dbReference type="InterPro" id="IPR025158">
    <property type="entry name" value="Mg_chelat-rel_C"/>
</dbReference>
<name>A0A8I1DF09_THEIN</name>
<dbReference type="SUPFAM" id="SSF52540">
    <property type="entry name" value="P-loop containing nucleoside triphosphate hydrolases"/>
    <property type="match status" value="1"/>
</dbReference>
<dbReference type="AlphaFoldDB" id="A0A8I1DF09"/>
<dbReference type="PANTHER" id="PTHR32039">
    <property type="entry name" value="MAGNESIUM-CHELATASE SUBUNIT CHLI"/>
    <property type="match status" value="1"/>
</dbReference>
<keyword evidence="4" id="KW-0067">ATP-binding</keyword>
<dbReference type="InterPro" id="IPR045006">
    <property type="entry name" value="CHLI-like"/>
</dbReference>
<dbReference type="Proteomes" id="UP000633619">
    <property type="component" value="Unassembled WGS sequence"/>
</dbReference>
<dbReference type="Pfam" id="PF13335">
    <property type="entry name" value="Mg_chelatase_C"/>
    <property type="match status" value="1"/>
</dbReference>
<proteinExistence type="predicted"/>
<evidence type="ECO:0000313" key="4">
    <source>
        <dbReference type="EMBL" id="MBH8594316.1"/>
    </source>
</evidence>
<feature type="domain" description="Magnesium chelatase ChlI-like catalytic" evidence="2">
    <location>
        <begin position="1"/>
        <end position="52"/>
    </location>
</feature>
<dbReference type="Pfam" id="PF01078">
    <property type="entry name" value="Mg_chelatase"/>
    <property type="match status" value="1"/>
</dbReference>